<reference evidence="3 4" key="1">
    <citation type="submission" date="2020-06" db="EMBL/GenBank/DDBJ databases">
        <authorList>
            <person name="Li R."/>
            <person name="Bekaert M."/>
        </authorList>
    </citation>
    <scope>NUCLEOTIDE SEQUENCE [LARGE SCALE GENOMIC DNA]</scope>
    <source>
        <strain evidence="4">wild</strain>
    </source>
</reference>
<keyword evidence="1" id="KW-0812">Transmembrane</keyword>
<keyword evidence="1" id="KW-0472">Membrane</keyword>
<organism evidence="3 4">
    <name type="scientific">Mytilus coruscus</name>
    <name type="common">Sea mussel</name>
    <dbReference type="NCBI Taxonomy" id="42192"/>
    <lineage>
        <taxon>Eukaryota</taxon>
        <taxon>Metazoa</taxon>
        <taxon>Spiralia</taxon>
        <taxon>Lophotrochozoa</taxon>
        <taxon>Mollusca</taxon>
        <taxon>Bivalvia</taxon>
        <taxon>Autobranchia</taxon>
        <taxon>Pteriomorphia</taxon>
        <taxon>Mytilida</taxon>
        <taxon>Mytiloidea</taxon>
        <taxon>Mytilidae</taxon>
        <taxon>Mytilinae</taxon>
        <taxon>Mytilus</taxon>
    </lineage>
</organism>
<protein>
    <submittedName>
        <fullName evidence="3">Uncharacterized protein</fullName>
    </submittedName>
</protein>
<dbReference type="Proteomes" id="UP000507470">
    <property type="component" value="Unassembled WGS sequence"/>
</dbReference>
<keyword evidence="2" id="KW-0732">Signal</keyword>
<evidence type="ECO:0000313" key="4">
    <source>
        <dbReference type="Proteomes" id="UP000507470"/>
    </source>
</evidence>
<keyword evidence="4" id="KW-1185">Reference proteome</keyword>
<dbReference type="EMBL" id="CACVKT020003932">
    <property type="protein sequence ID" value="CAC5386899.1"/>
    <property type="molecule type" value="Genomic_DNA"/>
</dbReference>
<keyword evidence="1" id="KW-1133">Transmembrane helix</keyword>
<evidence type="ECO:0000313" key="3">
    <source>
        <dbReference type="EMBL" id="CAC5386899.1"/>
    </source>
</evidence>
<feature type="transmembrane region" description="Helical" evidence="1">
    <location>
        <begin position="269"/>
        <end position="291"/>
    </location>
</feature>
<feature type="signal peptide" evidence="2">
    <location>
        <begin position="1"/>
        <end position="17"/>
    </location>
</feature>
<proteinExistence type="predicted"/>
<sequence>MTGTVIYIIVLLQLTGKNDIDGCLTWDYDGDSFSLICRTEGSRSISLVDNHGQDVARCALNESSGECSSLNFVEPIIRENLVAFYIDRNLKTDINGNWYCLQQNNTFMADVLTSEDLTASTIVNLFGKIVEDGDVQRLLLTCSSCRIPKGKHVEFHINNSSEEVITFNNETGKCTSLHGECTPNKCNCSSSGNTFSLFLLFRKQMTTNANFSCEMKFEDKAKSVVFLKVPTLSFNGKEFIYKGTRTVKTKIIDVHNLPKDTENDTVGKVIAGFSTIVVLAIFVTAAVNSYFKRRRGEKKKECDEDAQLIDFSNSKGNKSICTDLKNKIESRLSEITDEIIEAESCLTKERNEIEISLPNHDEAQRTCPDLIDSVLKILKPSLKKLNELLTTITNVKKEIDTTNNVLSSEPQPRRMINQGVNKEDMFDVL</sequence>
<dbReference type="AlphaFoldDB" id="A0A6J8BW36"/>
<evidence type="ECO:0000256" key="1">
    <source>
        <dbReference type="SAM" id="Phobius"/>
    </source>
</evidence>
<feature type="chain" id="PRO_5027069101" evidence="2">
    <location>
        <begin position="18"/>
        <end position="429"/>
    </location>
</feature>
<dbReference type="OrthoDB" id="10547240at2759"/>
<accession>A0A6J8BW36</accession>
<name>A0A6J8BW36_MYTCO</name>
<gene>
    <name evidence="3" type="ORF">MCOR_22292</name>
</gene>
<evidence type="ECO:0000256" key="2">
    <source>
        <dbReference type="SAM" id="SignalP"/>
    </source>
</evidence>